<gene>
    <name evidence="1" type="ORF">N7U62_07780</name>
</gene>
<protein>
    <recommendedName>
        <fullName evidence="3">DUF4062 domain-containing protein</fullName>
    </recommendedName>
</protein>
<reference evidence="1 2" key="1">
    <citation type="submission" date="2022-10" db="EMBL/GenBank/DDBJ databases">
        <title>Comparative genomics and taxonomic characterization of three novel marine species of genus Reichenbachiella exhibiting antioxidant and polysaccharide degradation activities.</title>
        <authorList>
            <person name="Muhammad N."/>
            <person name="Lee Y.-J."/>
            <person name="Ko J."/>
            <person name="Kim S.-G."/>
        </authorList>
    </citation>
    <scope>NUCLEOTIDE SEQUENCE [LARGE SCALE GENOMIC DNA]</scope>
    <source>
        <strain evidence="1 2">ABR2-5</strain>
    </source>
</reference>
<accession>A0ABT3CS75</accession>
<dbReference type="RefSeq" id="WP_264137366.1">
    <property type="nucleotide sequence ID" value="NZ_JAOYOD010000001.1"/>
</dbReference>
<name>A0ABT3CS75_9BACT</name>
<comment type="caution">
    <text evidence="1">The sequence shown here is derived from an EMBL/GenBank/DDBJ whole genome shotgun (WGS) entry which is preliminary data.</text>
</comment>
<sequence>MNFEHEILLAYHTRDDDPIGGDGKGWVTNFYRFLSTLVEQVSGKPVVIKLVNEGDSHIDLYNNSSVLVPILSKNFLSNPTLINGVNLFASSARENNTLQMDGLSRLFKVIKFPIDVDEYLPDYSDILSYDFYQIDSLTGEPQEFRRFFGNEAERSYWMKMVDMAYDIHQIQKKLKEFTTSNPAPAAEFPRDKTIYLANSGVDMIIQRDIVKRELIRHGYKVLPDQSLPKEIHALESVVKKDLESCCISIHLIGEDYGYSPRGSELSVVDIQNKIASDYTMLMHEKNKSGETSDKFSRLIWLSPDLKNVSERQKIFIEDLKTDAATLDEAEVLQIPLQELKSIIREELVTGGRFKAKEVQQDNQLPDEGNIIYLICDQLDLKASEPMADFLKRKGYNVVTSMFSGELMDLRYLHQENLRRCDASLIYFGKSSEDWIRTKLQDLLKAPGFGRTKPMRATAIFAEDKSKLQNQNIQLTRTMVLGGESFAPEHLEPFLTKLKN</sequence>
<organism evidence="1 2">
    <name type="scientific">Reichenbachiella ulvae</name>
    <dbReference type="NCBI Taxonomy" id="2980104"/>
    <lineage>
        <taxon>Bacteria</taxon>
        <taxon>Pseudomonadati</taxon>
        <taxon>Bacteroidota</taxon>
        <taxon>Cytophagia</taxon>
        <taxon>Cytophagales</taxon>
        <taxon>Reichenbachiellaceae</taxon>
        <taxon>Reichenbachiella</taxon>
    </lineage>
</organism>
<keyword evidence="2" id="KW-1185">Reference proteome</keyword>
<dbReference type="EMBL" id="JAOYOD010000001">
    <property type="protein sequence ID" value="MCV9386556.1"/>
    <property type="molecule type" value="Genomic_DNA"/>
</dbReference>
<evidence type="ECO:0008006" key="3">
    <source>
        <dbReference type="Google" id="ProtNLM"/>
    </source>
</evidence>
<evidence type="ECO:0000313" key="1">
    <source>
        <dbReference type="EMBL" id="MCV9386556.1"/>
    </source>
</evidence>
<evidence type="ECO:0000313" key="2">
    <source>
        <dbReference type="Proteomes" id="UP001300692"/>
    </source>
</evidence>
<proteinExistence type="predicted"/>
<dbReference type="Proteomes" id="UP001300692">
    <property type="component" value="Unassembled WGS sequence"/>
</dbReference>